<dbReference type="GO" id="GO:0016787">
    <property type="term" value="F:hydrolase activity"/>
    <property type="evidence" value="ECO:0007669"/>
    <property type="project" value="UniProtKB-KW"/>
</dbReference>
<dbReference type="Gene3D" id="1.50.10.10">
    <property type="match status" value="1"/>
</dbReference>
<dbReference type="SUPFAM" id="SSF48208">
    <property type="entry name" value="Six-hairpin glycosidases"/>
    <property type="match status" value="1"/>
</dbReference>
<accession>A0A934RX48</accession>
<evidence type="ECO:0000256" key="1">
    <source>
        <dbReference type="ARBA" id="ARBA00022801"/>
    </source>
</evidence>
<dbReference type="PANTHER" id="PTHR33886">
    <property type="entry name" value="UNSATURATED RHAMNOGALACTURONAN HYDROLASE (EUROFUNG)"/>
    <property type="match status" value="1"/>
</dbReference>
<dbReference type="GO" id="GO:0005975">
    <property type="term" value="P:carbohydrate metabolic process"/>
    <property type="evidence" value="ECO:0007669"/>
    <property type="project" value="InterPro"/>
</dbReference>
<gene>
    <name evidence="3" type="ORF">JIN87_20880</name>
</gene>
<comment type="caution">
    <text evidence="3">The sequence shown here is derived from an EMBL/GenBank/DDBJ whole genome shotgun (WGS) entry which is preliminary data.</text>
</comment>
<dbReference type="InterPro" id="IPR012341">
    <property type="entry name" value="6hp_glycosidase-like_sf"/>
</dbReference>
<dbReference type="InterPro" id="IPR032342">
    <property type="entry name" value="DUF4861"/>
</dbReference>
<dbReference type="InterPro" id="IPR008928">
    <property type="entry name" value="6-hairpin_glycosidase_sf"/>
</dbReference>
<dbReference type="InterPro" id="IPR010905">
    <property type="entry name" value="Glyco_hydro_88"/>
</dbReference>
<reference evidence="3" key="1">
    <citation type="submission" date="2021-01" db="EMBL/GenBank/DDBJ databases">
        <title>Modified the classification status of verrucomicrobia.</title>
        <authorList>
            <person name="Feng X."/>
        </authorList>
    </citation>
    <scope>NUCLEOTIDE SEQUENCE</scope>
    <source>
        <strain evidence="3">KCTC 13126</strain>
    </source>
</reference>
<dbReference type="AlphaFoldDB" id="A0A934RX48"/>
<dbReference type="Pfam" id="PF16153">
    <property type="entry name" value="DUF4861"/>
    <property type="match status" value="1"/>
</dbReference>
<feature type="signal peptide" evidence="2">
    <location>
        <begin position="1"/>
        <end position="23"/>
    </location>
</feature>
<keyword evidence="4" id="KW-1185">Reference proteome</keyword>
<dbReference type="RefSeq" id="WP_200357568.1">
    <property type="nucleotide sequence ID" value="NZ_JAENIL010000046.1"/>
</dbReference>
<dbReference type="Pfam" id="PF07470">
    <property type="entry name" value="Glyco_hydro_88"/>
    <property type="match status" value="1"/>
</dbReference>
<organism evidence="3 4">
    <name type="scientific">Pelagicoccus mobilis</name>
    <dbReference type="NCBI Taxonomy" id="415221"/>
    <lineage>
        <taxon>Bacteria</taxon>
        <taxon>Pseudomonadati</taxon>
        <taxon>Verrucomicrobiota</taxon>
        <taxon>Opitutia</taxon>
        <taxon>Puniceicoccales</taxon>
        <taxon>Pelagicoccaceae</taxon>
        <taxon>Pelagicoccus</taxon>
    </lineage>
</organism>
<dbReference type="PANTHER" id="PTHR33886:SF8">
    <property type="entry name" value="UNSATURATED RHAMNOGALACTURONAN HYDROLASE (EUROFUNG)"/>
    <property type="match status" value="1"/>
</dbReference>
<keyword evidence="1 3" id="KW-0378">Hydrolase</keyword>
<dbReference type="EMBL" id="JAENIL010000046">
    <property type="protein sequence ID" value="MBK1879355.1"/>
    <property type="molecule type" value="Genomic_DNA"/>
</dbReference>
<sequence length="660" mass="74528">MNSKLTKSLLLTIALGLTSLAQAQLRAPQVEAALRKTADWQLAHPNENQLREIGIRQWHIAPLYDGLLRLSYMTGDPKYLGEIVRVGGLANWAPGTRPYHADDYAVGHAWLEIYSLDSKHPERLKLLQKHVDHIIESAPSVDLTWYSEKKTSQRTEKHHDRWSWCDALYMAPPTFVRLYEATGDEKYLDFMEKEWRATHETLFDTESKLYYRDTRYIDQRLENGKKIFWSRGNGWVYGGLALTLEKLPQEHPSRAFLEEIFVDMSASLKARQQADGLWYPNLDDAAHIPSKETSGSGFFVYGLAWGINQGLLPKQEYWPHVEKGWAGLQSCVQASGMLGYVQPVGASPEDNIKAELTHVYGTGTFLMAGSEILKALGKEEVSDKYALLQAAETEATGQGEKQALAVYQPYRKDDIAWENDKMAFRVYGPALRDSPENSGIDCWMKSVPTPIVQKWYDEHLSGKMSYHKDTGEGYDGYKVGPYRGCGGTGLWKNGELVTSNVYRYGHVIWTRPDEAKVSLTYYYGDGNLRETKTISLKVGDELCSVESRFWGPAVNSDTTPFQVAVGLTAQGDKAQALSSRNESWLAIWDQYPNGDEIGTGIILEPDALRDIKQLGKGKNSELIAILETDASNTVRYQMGFTWIRGDLPRNLHDWSQKLAQ</sequence>
<protein>
    <submittedName>
        <fullName evidence="3">Glycoside hydrolase family 88 protein</fullName>
    </submittedName>
</protein>
<keyword evidence="2" id="KW-0732">Signal</keyword>
<dbReference type="InterPro" id="IPR052043">
    <property type="entry name" value="PolySaccharide_Degr_Enz"/>
</dbReference>
<dbReference type="Proteomes" id="UP000617628">
    <property type="component" value="Unassembled WGS sequence"/>
</dbReference>
<proteinExistence type="predicted"/>
<name>A0A934RX48_9BACT</name>
<evidence type="ECO:0000313" key="3">
    <source>
        <dbReference type="EMBL" id="MBK1879355.1"/>
    </source>
</evidence>
<evidence type="ECO:0000256" key="2">
    <source>
        <dbReference type="SAM" id="SignalP"/>
    </source>
</evidence>
<evidence type="ECO:0000313" key="4">
    <source>
        <dbReference type="Proteomes" id="UP000617628"/>
    </source>
</evidence>
<feature type="chain" id="PRO_5038108845" evidence="2">
    <location>
        <begin position="24"/>
        <end position="660"/>
    </location>
</feature>